<gene>
    <name evidence="3" type="ORF">LDX50_26275</name>
</gene>
<evidence type="ECO:0000313" key="3">
    <source>
        <dbReference type="EMBL" id="MCA6078407.1"/>
    </source>
</evidence>
<keyword evidence="1" id="KW-0732">Signal</keyword>
<dbReference type="AlphaFoldDB" id="A0A9X1L1N4"/>
<dbReference type="PANTHER" id="PTHR11895:SF73">
    <property type="entry name" value="AMIDASE FAMILY PROTEIN"/>
    <property type="match status" value="1"/>
</dbReference>
<dbReference type="EMBL" id="JAIXNE010000006">
    <property type="protein sequence ID" value="MCA6078407.1"/>
    <property type="molecule type" value="Genomic_DNA"/>
</dbReference>
<evidence type="ECO:0000259" key="2">
    <source>
        <dbReference type="Pfam" id="PF01425"/>
    </source>
</evidence>
<feature type="domain" description="Amidase" evidence="2">
    <location>
        <begin position="128"/>
        <end position="482"/>
    </location>
</feature>
<keyword evidence="4" id="KW-1185">Reference proteome</keyword>
<dbReference type="InterPro" id="IPR023631">
    <property type="entry name" value="Amidase_dom"/>
</dbReference>
<reference evidence="3" key="1">
    <citation type="submission" date="2021-09" db="EMBL/GenBank/DDBJ databases">
        <title>Fulvivirga sp. isolated from coastal sediment.</title>
        <authorList>
            <person name="Yu H."/>
        </authorList>
    </citation>
    <scope>NUCLEOTIDE SEQUENCE</scope>
    <source>
        <strain evidence="3">1062</strain>
    </source>
</reference>
<organism evidence="3 4">
    <name type="scientific">Fulvivirga sedimenti</name>
    <dbReference type="NCBI Taxonomy" id="2879465"/>
    <lineage>
        <taxon>Bacteria</taxon>
        <taxon>Pseudomonadati</taxon>
        <taxon>Bacteroidota</taxon>
        <taxon>Cytophagia</taxon>
        <taxon>Cytophagales</taxon>
        <taxon>Fulvivirgaceae</taxon>
        <taxon>Fulvivirga</taxon>
    </lineage>
</organism>
<dbReference type="Pfam" id="PF01425">
    <property type="entry name" value="Amidase"/>
    <property type="match status" value="1"/>
</dbReference>
<accession>A0A9X1L1N4</accession>
<dbReference type="InterPro" id="IPR000120">
    <property type="entry name" value="Amidase"/>
</dbReference>
<dbReference type="Proteomes" id="UP001139409">
    <property type="component" value="Unassembled WGS sequence"/>
</dbReference>
<sequence>MKHLRATLFTLSLLFPLLAVAQKFDSVKYMEPFLDLSLTDAQRDSLRDGLYANQERIRAIHQYGLPNEVPPAQVFMPMFYSEIQGTQEVIDWKLPQNISLPKNRDELAFYNVAELASLIRSQKITSVELTRLFIDRLKKFGDTLECVVTLTEERAMQQAAAADAEIAAGKYRGPLHGIPYGLKDLFSVEGYETTWGAMPYKDQRLEMTATVVEKLDAAGAVLVAKLTLGALAMGDVWFGGVTRNPWNLNQGSSGSSAGSASAVAAGLVPFAIGTETLGSIVSPSTRCGTTGLRPTFGRVSRHGGMALSWSMDKVGPIARSARDCALVFDVIRGADGKDPSIVEAPFNYKANVDIKSLRIGYLAEDFSQVRGNRTNDSLALAAIRSLGIELHEVKLPSDIPVYPLTVILASEASAAFDALTRSGLDTLMVRQDKGAWPNYFRTSRFIPAADYINANRIRTNLIREMNAIMEDYDVVIAPSFGGQLVLTNLTGHPCLVMPNGFNNNGSPTSISFIGKMMGEASLIALGEAFQAATDHDDRHPAMFVP</sequence>
<feature type="signal peptide" evidence="1">
    <location>
        <begin position="1"/>
        <end position="21"/>
    </location>
</feature>
<comment type="caution">
    <text evidence="3">The sequence shown here is derived from an EMBL/GenBank/DDBJ whole genome shotgun (WGS) entry which is preliminary data.</text>
</comment>
<dbReference type="GO" id="GO:0050567">
    <property type="term" value="F:glutaminyl-tRNA synthase (glutamine-hydrolyzing) activity"/>
    <property type="evidence" value="ECO:0007669"/>
    <property type="project" value="TreeGrafter"/>
</dbReference>
<proteinExistence type="predicted"/>
<protein>
    <submittedName>
        <fullName evidence="3">Amidase</fullName>
    </submittedName>
</protein>
<evidence type="ECO:0000313" key="4">
    <source>
        <dbReference type="Proteomes" id="UP001139409"/>
    </source>
</evidence>
<dbReference type="Gene3D" id="3.90.1300.10">
    <property type="entry name" value="Amidase signature (AS) domain"/>
    <property type="match status" value="1"/>
</dbReference>
<name>A0A9X1L1N4_9BACT</name>
<feature type="chain" id="PRO_5040858349" evidence="1">
    <location>
        <begin position="22"/>
        <end position="545"/>
    </location>
</feature>
<evidence type="ECO:0000256" key="1">
    <source>
        <dbReference type="SAM" id="SignalP"/>
    </source>
</evidence>
<dbReference type="PANTHER" id="PTHR11895">
    <property type="entry name" value="TRANSAMIDASE"/>
    <property type="match status" value="1"/>
</dbReference>
<dbReference type="RefSeq" id="WP_225699267.1">
    <property type="nucleotide sequence ID" value="NZ_JAIXNE010000006.1"/>
</dbReference>
<dbReference type="InterPro" id="IPR036928">
    <property type="entry name" value="AS_sf"/>
</dbReference>
<dbReference type="SUPFAM" id="SSF75304">
    <property type="entry name" value="Amidase signature (AS) enzymes"/>
    <property type="match status" value="1"/>
</dbReference>